<dbReference type="Pfam" id="PF01614">
    <property type="entry name" value="IclR_C"/>
    <property type="match status" value="1"/>
</dbReference>
<evidence type="ECO:0000313" key="7">
    <source>
        <dbReference type="Proteomes" id="UP000027432"/>
    </source>
</evidence>
<dbReference type="SMART" id="SM00346">
    <property type="entry name" value="HTH_ICLR"/>
    <property type="match status" value="1"/>
</dbReference>
<dbReference type="RefSeq" id="WP_038072030.1">
    <property type="nucleotide sequence ID" value="NZ_AUND01000001.1"/>
</dbReference>
<dbReference type="OrthoDB" id="9807558at2"/>
<name>A0A074JJ63_9RHOB</name>
<dbReference type="InterPro" id="IPR005471">
    <property type="entry name" value="Tscrpt_reg_IclR_N"/>
</dbReference>
<dbReference type="GO" id="GO:0045892">
    <property type="term" value="P:negative regulation of DNA-templated transcription"/>
    <property type="evidence" value="ECO:0007669"/>
    <property type="project" value="TreeGrafter"/>
</dbReference>
<dbReference type="GO" id="GO:0003677">
    <property type="term" value="F:DNA binding"/>
    <property type="evidence" value="ECO:0007669"/>
    <property type="project" value="UniProtKB-KW"/>
</dbReference>
<dbReference type="STRING" id="1353537.TP2_00010"/>
<dbReference type="InterPro" id="IPR054844">
    <property type="entry name" value="TransRegBhcR"/>
</dbReference>
<evidence type="ECO:0000259" key="5">
    <source>
        <dbReference type="PROSITE" id="PS51078"/>
    </source>
</evidence>
<evidence type="ECO:0008006" key="8">
    <source>
        <dbReference type="Google" id="ProtNLM"/>
    </source>
</evidence>
<dbReference type="PROSITE" id="PS51078">
    <property type="entry name" value="ICLR_ED"/>
    <property type="match status" value="1"/>
</dbReference>
<dbReference type="Gene3D" id="1.10.10.10">
    <property type="entry name" value="Winged helix-like DNA-binding domain superfamily/Winged helix DNA-binding domain"/>
    <property type="match status" value="1"/>
</dbReference>
<dbReference type="PANTHER" id="PTHR30136">
    <property type="entry name" value="HELIX-TURN-HELIX TRANSCRIPTIONAL REGULATOR, ICLR FAMILY"/>
    <property type="match status" value="1"/>
</dbReference>
<comment type="caution">
    <text evidence="6">The sequence shown here is derived from an EMBL/GenBank/DDBJ whole genome shotgun (WGS) entry which is preliminary data.</text>
</comment>
<dbReference type="GO" id="GO:0003700">
    <property type="term" value="F:DNA-binding transcription factor activity"/>
    <property type="evidence" value="ECO:0007669"/>
    <property type="project" value="TreeGrafter"/>
</dbReference>
<dbReference type="PANTHER" id="PTHR30136:SF24">
    <property type="entry name" value="HTH-TYPE TRANSCRIPTIONAL REPRESSOR ALLR"/>
    <property type="match status" value="1"/>
</dbReference>
<dbReference type="SUPFAM" id="SSF55781">
    <property type="entry name" value="GAF domain-like"/>
    <property type="match status" value="1"/>
</dbReference>
<sequence>MTTARRKGRPRGFNTEPGQGTIQALDRALDVLDLLSRHEGLSLSEIARGLGQSPATMHRVLATLHARDFVETSPEGQDWHIGPAAFRIGSAFLRHTNVFERARPFMQELMRVTGETSNLGVERAGQVLFTGQVETHQAIRAFFPPGTVAPLHASGIGKALLSGYAPERLARFLGSHEFTRFTEKTIGDAATLRAQLTEAQARGYAIDDEERTVGMRCVAAPIFNIHGEAVAGISVSGPVQRMGETRLPEIGAAVTKAARAVTRQIGAG</sequence>
<dbReference type="PROSITE" id="PS51077">
    <property type="entry name" value="HTH_ICLR"/>
    <property type="match status" value="1"/>
</dbReference>
<keyword evidence="2" id="KW-0238">DNA-binding</keyword>
<feature type="domain" description="IclR-ED" evidence="5">
    <location>
        <begin position="84"/>
        <end position="267"/>
    </location>
</feature>
<reference evidence="6 7" key="1">
    <citation type="submission" date="2013-07" db="EMBL/GenBank/DDBJ databases">
        <title>Thioclava pacifica DSM 10166 Genome Sequencing.</title>
        <authorList>
            <person name="Lai Q."/>
            <person name="Shao Z."/>
        </authorList>
    </citation>
    <scope>NUCLEOTIDE SEQUENCE [LARGE SCALE GENOMIC DNA]</scope>
    <source>
        <strain evidence="6 7">DSM 10166</strain>
    </source>
</reference>
<dbReference type="InterPro" id="IPR036388">
    <property type="entry name" value="WH-like_DNA-bd_sf"/>
</dbReference>
<dbReference type="Gene3D" id="3.30.450.40">
    <property type="match status" value="1"/>
</dbReference>
<dbReference type="InterPro" id="IPR014757">
    <property type="entry name" value="Tscrpt_reg_IclR_C"/>
</dbReference>
<dbReference type="InterPro" id="IPR029016">
    <property type="entry name" value="GAF-like_dom_sf"/>
</dbReference>
<feature type="domain" description="HTH iclR-type" evidence="4">
    <location>
        <begin position="22"/>
        <end position="83"/>
    </location>
</feature>
<evidence type="ECO:0000259" key="4">
    <source>
        <dbReference type="PROSITE" id="PS51077"/>
    </source>
</evidence>
<keyword evidence="1" id="KW-0805">Transcription regulation</keyword>
<gene>
    <name evidence="6" type="ORF">TP2_00010</name>
</gene>
<protein>
    <recommendedName>
        <fullName evidence="8">IclR family transcriptional regulator</fullName>
    </recommendedName>
</protein>
<organism evidence="6 7">
    <name type="scientific">Thioclava pacifica DSM 10166</name>
    <dbReference type="NCBI Taxonomy" id="1353537"/>
    <lineage>
        <taxon>Bacteria</taxon>
        <taxon>Pseudomonadati</taxon>
        <taxon>Pseudomonadota</taxon>
        <taxon>Alphaproteobacteria</taxon>
        <taxon>Rhodobacterales</taxon>
        <taxon>Paracoccaceae</taxon>
        <taxon>Thioclava</taxon>
    </lineage>
</organism>
<dbReference type="Pfam" id="PF09339">
    <property type="entry name" value="HTH_IclR"/>
    <property type="match status" value="1"/>
</dbReference>
<dbReference type="AlphaFoldDB" id="A0A074JJ63"/>
<evidence type="ECO:0000256" key="2">
    <source>
        <dbReference type="ARBA" id="ARBA00023125"/>
    </source>
</evidence>
<proteinExistence type="predicted"/>
<keyword evidence="3" id="KW-0804">Transcription</keyword>
<evidence type="ECO:0000313" key="6">
    <source>
        <dbReference type="EMBL" id="KEO55935.1"/>
    </source>
</evidence>
<dbReference type="eggNOG" id="COG1414">
    <property type="taxonomic scope" value="Bacteria"/>
</dbReference>
<keyword evidence="7" id="KW-1185">Reference proteome</keyword>
<dbReference type="NCBIfam" id="NF045644">
    <property type="entry name" value="TransRegBhcR"/>
    <property type="match status" value="1"/>
</dbReference>
<evidence type="ECO:0000256" key="1">
    <source>
        <dbReference type="ARBA" id="ARBA00023015"/>
    </source>
</evidence>
<dbReference type="EMBL" id="AUND01000001">
    <property type="protein sequence ID" value="KEO55935.1"/>
    <property type="molecule type" value="Genomic_DNA"/>
</dbReference>
<dbReference type="Proteomes" id="UP000027432">
    <property type="component" value="Unassembled WGS sequence"/>
</dbReference>
<dbReference type="InterPro" id="IPR050707">
    <property type="entry name" value="HTH_MetabolicPath_Reg"/>
</dbReference>
<dbReference type="SUPFAM" id="SSF46785">
    <property type="entry name" value="Winged helix' DNA-binding domain"/>
    <property type="match status" value="1"/>
</dbReference>
<evidence type="ECO:0000256" key="3">
    <source>
        <dbReference type="ARBA" id="ARBA00023163"/>
    </source>
</evidence>
<accession>A0A074JJ63</accession>
<dbReference type="InterPro" id="IPR036390">
    <property type="entry name" value="WH_DNA-bd_sf"/>
</dbReference>